<feature type="compositionally biased region" description="Low complexity" evidence="1">
    <location>
        <begin position="153"/>
        <end position="172"/>
    </location>
</feature>
<evidence type="ECO:0000313" key="3">
    <source>
        <dbReference type="Proteomes" id="UP001266305"/>
    </source>
</evidence>
<feature type="compositionally biased region" description="Low complexity" evidence="1">
    <location>
        <begin position="191"/>
        <end position="219"/>
    </location>
</feature>
<feature type="compositionally biased region" description="Low complexity" evidence="1">
    <location>
        <begin position="27"/>
        <end position="36"/>
    </location>
</feature>
<organism evidence="2 3">
    <name type="scientific">Saguinus oedipus</name>
    <name type="common">Cotton-top tamarin</name>
    <name type="synonym">Oedipomidas oedipus</name>
    <dbReference type="NCBI Taxonomy" id="9490"/>
    <lineage>
        <taxon>Eukaryota</taxon>
        <taxon>Metazoa</taxon>
        <taxon>Chordata</taxon>
        <taxon>Craniata</taxon>
        <taxon>Vertebrata</taxon>
        <taxon>Euteleostomi</taxon>
        <taxon>Mammalia</taxon>
        <taxon>Eutheria</taxon>
        <taxon>Euarchontoglires</taxon>
        <taxon>Primates</taxon>
        <taxon>Haplorrhini</taxon>
        <taxon>Platyrrhini</taxon>
        <taxon>Cebidae</taxon>
        <taxon>Callitrichinae</taxon>
        <taxon>Saguinus</taxon>
    </lineage>
</organism>
<proteinExistence type="predicted"/>
<feature type="compositionally biased region" description="Basic and acidic residues" evidence="1">
    <location>
        <begin position="220"/>
        <end position="233"/>
    </location>
</feature>
<accession>A0ABQ9T8L3</accession>
<sequence length="300" mass="29594">MDRVVPPVKRREVGTSKHRAGARAWDLLAAPPASGAGAEGKKRCRVGAGPRTPASASASGGGGLTQACLHPSPAQECRQFPGGHPIAYPGGLEGVRDLPVGAVCRVGGPRGIDGPVVDAGALRHRHTPSLANVIQHHSCGVQAGLDSGQGLSQPQGPRTGTSQPQGPGTGSSASLRGPGQHLSQPQGPGTGSSASLRGLGQGLSQPQGPGTAPQPASGAQDRDQPASGARDRILSQPQGPGTAPQSASGARDRILSQPQGPGTGPQPASGARDSASASLRGPGRGPASLRGSEHLGLGSS</sequence>
<reference evidence="2 3" key="1">
    <citation type="submission" date="2023-05" db="EMBL/GenBank/DDBJ databases">
        <title>B98-5 Cell Line De Novo Hybrid Assembly: An Optical Mapping Approach.</title>
        <authorList>
            <person name="Kananen K."/>
            <person name="Auerbach J.A."/>
            <person name="Kautto E."/>
            <person name="Blachly J.S."/>
        </authorList>
    </citation>
    <scope>NUCLEOTIDE SEQUENCE [LARGE SCALE GENOMIC DNA]</scope>
    <source>
        <strain evidence="2">B95-8</strain>
        <tissue evidence="2">Cell line</tissue>
    </source>
</reference>
<feature type="compositionally biased region" description="Basic and acidic residues" evidence="1">
    <location>
        <begin position="1"/>
        <end position="15"/>
    </location>
</feature>
<evidence type="ECO:0000313" key="2">
    <source>
        <dbReference type="EMBL" id="KAK2081095.1"/>
    </source>
</evidence>
<evidence type="ECO:0000256" key="1">
    <source>
        <dbReference type="SAM" id="MobiDB-lite"/>
    </source>
</evidence>
<comment type="caution">
    <text evidence="2">The sequence shown here is derived from an EMBL/GenBank/DDBJ whole genome shotgun (WGS) entry which is preliminary data.</text>
</comment>
<gene>
    <name evidence="2" type="ORF">P7K49_040210</name>
</gene>
<feature type="region of interest" description="Disordered" evidence="1">
    <location>
        <begin position="142"/>
        <end position="300"/>
    </location>
</feature>
<feature type="compositionally biased region" description="Polar residues" evidence="1">
    <location>
        <begin position="235"/>
        <end position="248"/>
    </location>
</feature>
<dbReference type="EMBL" id="JASSZA010000411">
    <property type="protein sequence ID" value="KAK2081095.1"/>
    <property type="molecule type" value="Genomic_DNA"/>
</dbReference>
<feature type="region of interest" description="Disordered" evidence="1">
    <location>
        <begin position="1"/>
        <end position="62"/>
    </location>
</feature>
<name>A0ABQ9T8L3_SAGOE</name>
<keyword evidence="3" id="KW-1185">Reference proteome</keyword>
<dbReference type="Proteomes" id="UP001266305">
    <property type="component" value="Unassembled WGS sequence"/>
</dbReference>
<protein>
    <submittedName>
        <fullName evidence="2">Uncharacterized protein</fullName>
    </submittedName>
</protein>